<gene>
    <name evidence="2" type="ORF">C7M84_023247</name>
</gene>
<name>A0A423U4D9_PENVA</name>
<keyword evidence="3" id="KW-1185">Reference proteome</keyword>
<dbReference type="AlphaFoldDB" id="A0A423U4D9"/>
<reference evidence="2 3" key="2">
    <citation type="submission" date="2019-01" db="EMBL/GenBank/DDBJ databases">
        <title>The decoding of complex shrimp genome reveals the adaptation for benthos swimmer, frequently molting mechanism and breeding impact on genome.</title>
        <authorList>
            <person name="Sun Y."/>
            <person name="Gao Y."/>
            <person name="Yu Y."/>
        </authorList>
    </citation>
    <scope>NUCLEOTIDE SEQUENCE [LARGE SCALE GENOMIC DNA]</scope>
    <source>
        <tissue evidence="2">Muscle</tissue>
    </source>
</reference>
<evidence type="ECO:0000313" key="2">
    <source>
        <dbReference type="EMBL" id="ROT83578.1"/>
    </source>
</evidence>
<evidence type="ECO:0000313" key="3">
    <source>
        <dbReference type="Proteomes" id="UP000283509"/>
    </source>
</evidence>
<accession>A0A423U4D9</accession>
<protein>
    <submittedName>
        <fullName evidence="2">Uncharacterized protein</fullName>
    </submittedName>
</protein>
<evidence type="ECO:0000256" key="1">
    <source>
        <dbReference type="SAM" id="MobiDB-lite"/>
    </source>
</evidence>
<feature type="compositionally biased region" description="Basic residues" evidence="1">
    <location>
        <begin position="105"/>
        <end position="121"/>
    </location>
</feature>
<proteinExistence type="predicted"/>
<feature type="region of interest" description="Disordered" evidence="1">
    <location>
        <begin position="62"/>
        <end position="82"/>
    </location>
</feature>
<feature type="region of interest" description="Disordered" evidence="1">
    <location>
        <begin position="104"/>
        <end position="180"/>
    </location>
</feature>
<reference evidence="2 3" key="1">
    <citation type="submission" date="2018-04" db="EMBL/GenBank/DDBJ databases">
        <authorList>
            <person name="Zhang X."/>
            <person name="Yuan J."/>
            <person name="Li F."/>
            <person name="Xiang J."/>
        </authorList>
    </citation>
    <scope>NUCLEOTIDE SEQUENCE [LARGE SCALE GENOMIC DNA]</scope>
    <source>
        <tissue evidence="2">Muscle</tissue>
    </source>
</reference>
<organism evidence="2 3">
    <name type="scientific">Penaeus vannamei</name>
    <name type="common">Whiteleg shrimp</name>
    <name type="synonym">Litopenaeus vannamei</name>
    <dbReference type="NCBI Taxonomy" id="6689"/>
    <lineage>
        <taxon>Eukaryota</taxon>
        <taxon>Metazoa</taxon>
        <taxon>Ecdysozoa</taxon>
        <taxon>Arthropoda</taxon>
        <taxon>Crustacea</taxon>
        <taxon>Multicrustacea</taxon>
        <taxon>Malacostraca</taxon>
        <taxon>Eumalacostraca</taxon>
        <taxon>Eucarida</taxon>
        <taxon>Decapoda</taxon>
        <taxon>Dendrobranchiata</taxon>
        <taxon>Penaeoidea</taxon>
        <taxon>Penaeidae</taxon>
        <taxon>Penaeus</taxon>
    </lineage>
</organism>
<dbReference type="Proteomes" id="UP000283509">
    <property type="component" value="Unassembled WGS sequence"/>
</dbReference>
<feature type="compositionally biased region" description="Basic residues" evidence="1">
    <location>
        <begin position="140"/>
        <end position="173"/>
    </location>
</feature>
<dbReference type="EMBL" id="QCYY01000668">
    <property type="protein sequence ID" value="ROT83578.1"/>
    <property type="molecule type" value="Genomic_DNA"/>
</dbReference>
<dbReference type="OrthoDB" id="96314at2759"/>
<feature type="compositionally biased region" description="Basic and acidic residues" evidence="1">
    <location>
        <begin position="72"/>
        <end position="82"/>
    </location>
</feature>
<sequence>MKIICSDLECSLHLRGIRTWRYPYQLRNVAFTLSNTRLAELHHRLEKLRTCSGADSCDDFPSSHASVNSFEDPQRLEQSDDHSLMNNVVGPVRKLSKAERLLQRKERRRQRKLQKKLRRKYSGNQLYGPRSRHVLDSMGSRKHKVRLPRKSRLGKEQRRQKRRERRRKKKSRKERLLSSG</sequence>
<comment type="caution">
    <text evidence="2">The sequence shown here is derived from an EMBL/GenBank/DDBJ whole genome shotgun (WGS) entry which is preliminary data.</text>
</comment>